<accession>A0ABT0Z6J0</accession>
<gene>
    <name evidence="2" type="ORF">NGF19_00995</name>
</gene>
<protein>
    <recommendedName>
        <fullName evidence="4">MmpS family membrane protein</fullName>
    </recommendedName>
</protein>
<dbReference type="Gene3D" id="2.60.40.2880">
    <property type="entry name" value="MmpS1-5, C-terminal soluble domain"/>
    <property type="match status" value="1"/>
</dbReference>
<evidence type="ECO:0000313" key="2">
    <source>
        <dbReference type="EMBL" id="MCN9239373.1"/>
    </source>
</evidence>
<keyword evidence="3" id="KW-1185">Reference proteome</keyword>
<reference evidence="2 3" key="1">
    <citation type="submission" date="2022-05" db="EMBL/GenBank/DDBJ databases">
        <title>Streptomyces sp. nov. RY43-2 isolated from soil of a peat swamp forest.</title>
        <authorList>
            <person name="Kanchanasin P."/>
            <person name="Tanasupawat S."/>
            <person name="Phongsopitanun W."/>
        </authorList>
    </citation>
    <scope>NUCLEOTIDE SEQUENCE [LARGE SCALE GENOMIC DNA]</scope>
    <source>
        <strain evidence="2 3">RY43-2</strain>
    </source>
</reference>
<dbReference type="InterPro" id="IPR038468">
    <property type="entry name" value="MmpS_C"/>
</dbReference>
<dbReference type="Proteomes" id="UP001523219">
    <property type="component" value="Unassembled WGS sequence"/>
</dbReference>
<name>A0ABT0Z6J0_9ACTN</name>
<dbReference type="RefSeq" id="WP_252421447.1">
    <property type="nucleotide sequence ID" value="NZ_JAMWMR010000001.1"/>
</dbReference>
<evidence type="ECO:0000313" key="3">
    <source>
        <dbReference type="Proteomes" id="UP001523219"/>
    </source>
</evidence>
<organism evidence="2 3">
    <name type="scientific">Streptomyces macrolidinus</name>
    <dbReference type="NCBI Taxonomy" id="2952607"/>
    <lineage>
        <taxon>Bacteria</taxon>
        <taxon>Bacillati</taxon>
        <taxon>Actinomycetota</taxon>
        <taxon>Actinomycetes</taxon>
        <taxon>Kitasatosporales</taxon>
        <taxon>Streptomycetaceae</taxon>
        <taxon>Streptomyces</taxon>
    </lineage>
</organism>
<proteinExistence type="predicted"/>
<dbReference type="EMBL" id="JAMWMR010000001">
    <property type="protein sequence ID" value="MCN9239373.1"/>
    <property type="molecule type" value="Genomic_DNA"/>
</dbReference>
<evidence type="ECO:0008006" key="4">
    <source>
        <dbReference type="Google" id="ProtNLM"/>
    </source>
</evidence>
<feature type="region of interest" description="Disordered" evidence="1">
    <location>
        <begin position="23"/>
        <end position="57"/>
    </location>
</feature>
<evidence type="ECO:0000256" key="1">
    <source>
        <dbReference type="SAM" id="MobiDB-lite"/>
    </source>
</evidence>
<dbReference type="PROSITE" id="PS51257">
    <property type="entry name" value="PROKAR_LIPOPROTEIN"/>
    <property type="match status" value="1"/>
</dbReference>
<sequence length="151" mass="15379">MFKRLRVAVVGVAAAALLTGCGSDSGDTGKSAGDDTGKAPASKTASPAGKSGGATHEVTLQVTGSGTTQVMYHAASSSYGEQQQLPWTKTETVELTEAEQKVGYLVLVTPGSVKAADGTLKMAGCVIKVDGKQVADNDDGNTAKPCKYKIK</sequence>
<comment type="caution">
    <text evidence="2">The sequence shown here is derived from an EMBL/GenBank/DDBJ whole genome shotgun (WGS) entry which is preliminary data.</text>
</comment>